<dbReference type="Proteomes" id="UP001358586">
    <property type="component" value="Chromosome 6"/>
</dbReference>
<evidence type="ECO:0000313" key="2">
    <source>
        <dbReference type="Proteomes" id="UP001358586"/>
    </source>
</evidence>
<sequence length="77" mass="8709">MKFANTNQSKSRNLGGFASTTFQKYKLAKRWCDKSGAFTWNSKKQDVVARCSVEAKYVFTVVAANQAIWLKKILADL</sequence>
<name>A0ABR0PNS6_GOSAR</name>
<protein>
    <submittedName>
        <fullName evidence="1">Uncharacterized protein</fullName>
    </submittedName>
</protein>
<organism evidence="1 2">
    <name type="scientific">Gossypium arboreum</name>
    <name type="common">Tree cotton</name>
    <name type="synonym">Gossypium nanking</name>
    <dbReference type="NCBI Taxonomy" id="29729"/>
    <lineage>
        <taxon>Eukaryota</taxon>
        <taxon>Viridiplantae</taxon>
        <taxon>Streptophyta</taxon>
        <taxon>Embryophyta</taxon>
        <taxon>Tracheophyta</taxon>
        <taxon>Spermatophyta</taxon>
        <taxon>Magnoliopsida</taxon>
        <taxon>eudicotyledons</taxon>
        <taxon>Gunneridae</taxon>
        <taxon>Pentapetalae</taxon>
        <taxon>rosids</taxon>
        <taxon>malvids</taxon>
        <taxon>Malvales</taxon>
        <taxon>Malvaceae</taxon>
        <taxon>Malvoideae</taxon>
        <taxon>Gossypium</taxon>
    </lineage>
</organism>
<accession>A0ABR0PNS6</accession>
<proteinExistence type="predicted"/>
<dbReference type="EMBL" id="JARKNE010000006">
    <property type="protein sequence ID" value="KAK5825921.1"/>
    <property type="molecule type" value="Genomic_DNA"/>
</dbReference>
<reference evidence="1 2" key="1">
    <citation type="submission" date="2023-03" db="EMBL/GenBank/DDBJ databases">
        <title>WGS of Gossypium arboreum.</title>
        <authorList>
            <person name="Yu D."/>
        </authorList>
    </citation>
    <scope>NUCLEOTIDE SEQUENCE [LARGE SCALE GENOMIC DNA]</scope>
    <source>
        <tissue evidence="1">Leaf</tissue>
    </source>
</reference>
<comment type="caution">
    <text evidence="1">The sequence shown here is derived from an EMBL/GenBank/DDBJ whole genome shotgun (WGS) entry which is preliminary data.</text>
</comment>
<evidence type="ECO:0000313" key="1">
    <source>
        <dbReference type="EMBL" id="KAK5825921.1"/>
    </source>
</evidence>
<keyword evidence="2" id="KW-1185">Reference proteome</keyword>
<gene>
    <name evidence="1" type="ORF">PVK06_020804</name>
</gene>